<dbReference type="EMBL" id="JPKZ01004123">
    <property type="protein sequence ID" value="KHN71946.1"/>
    <property type="molecule type" value="Genomic_DNA"/>
</dbReference>
<organism evidence="2 3">
    <name type="scientific">Toxocara canis</name>
    <name type="common">Canine roundworm</name>
    <dbReference type="NCBI Taxonomy" id="6265"/>
    <lineage>
        <taxon>Eukaryota</taxon>
        <taxon>Metazoa</taxon>
        <taxon>Ecdysozoa</taxon>
        <taxon>Nematoda</taxon>
        <taxon>Chromadorea</taxon>
        <taxon>Rhabditida</taxon>
        <taxon>Spirurina</taxon>
        <taxon>Ascaridomorpha</taxon>
        <taxon>Ascaridoidea</taxon>
        <taxon>Toxocaridae</taxon>
        <taxon>Toxocara</taxon>
    </lineage>
</organism>
<evidence type="ECO:0000313" key="2">
    <source>
        <dbReference type="EMBL" id="KHN71946.1"/>
    </source>
</evidence>
<evidence type="ECO:0000256" key="1">
    <source>
        <dbReference type="SAM" id="Phobius"/>
    </source>
</evidence>
<keyword evidence="1" id="KW-0812">Transmembrane</keyword>
<evidence type="ECO:0008006" key="4">
    <source>
        <dbReference type="Google" id="ProtNLM"/>
    </source>
</evidence>
<comment type="caution">
    <text evidence="2">The sequence shown here is derived from an EMBL/GenBank/DDBJ whole genome shotgun (WGS) entry which is preliminary data.</text>
</comment>
<dbReference type="AlphaFoldDB" id="A0A0B2ULN0"/>
<gene>
    <name evidence="2" type="ORF">Tcan_08834</name>
</gene>
<keyword evidence="1" id="KW-0472">Membrane</keyword>
<dbReference type="Proteomes" id="UP000031036">
    <property type="component" value="Unassembled WGS sequence"/>
</dbReference>
<reference evidence="2 3" key="1">
    <citation type="submission" date="2014-11" db="EMBL/GenBank/DDBJ databases">
        <title>Genetic blueprint of the zoonotic pathogen Toxocara canis.</title>
        <authorList>
            <person name="Zhu X.-Q."/>
            <person name="Korhonen P.K."/>
            <person name="Cai H."/>
            <person name="Young N.D."/>
            <person name="Nejsum P."/>
            <person name="von Samson-Himmelstjerna G."/>
            <person name="Boag P.R."/>
            <person name="Tan P."/>
            <person name="Li Q."/>
            <person name="Min J."/>
            <person name="Yang Y."/>
            <person name="Wang X."/>
            <person name="Fang X."/>
            <person name="Hall R.S."/>
            <person name="Hofmann A."/>
            <person name="Sternberg P.W."/>
            <person name="Jex A.R."/>
            <person name="Gasser R.B."/>
        </authorList>
    </citation>
    <scope>NUCLEOTIDE SEQUENCE [LARGE SCALE GENOMIC DNA]</scope>
    <source>
        <strain evidence="2">PN_DK_2014</strain>
    </source>
</reference>
<feature type="transmembrane region" description="Helical" evidence="1">
    <location>
        <begin position="25"/>
        <end position="50"/>
    </location>
</feature>
<protein>
    <recommendedName>
        <fullName evidence="4">Transmembrane protein</fullName>
    </recommendedName>
</protein>
<sequence>MSRSKRPSLENALAERAQSGSDLMISLPLVMVVLQVSVLLLIAVAAIFACRRASSVMPRSCELSPPPPADTNS</sequence>
<keyword evidence="1" id="KW-1133">Transmembrane helix</keyword>
<name>A0A0B2ULN0_TOXCA</name>
<keyword evidence="3" id="KW-1185">Reference proteome</keyword>
<proteinExistence type="predicted"/>
<accession>A0A0B2ULN0</accession>
<evidence type="ECO:0000313" key="3">
    <source>
        <dbReference type="Proteomes" id="UP000031036"/>
    </source>
</evidence>